<sequence>MPTSKAHSLVRLSIGVLAVITLLVYLYPSSSSTITSRLSNLTGSNHVDPIPRLSVRLAQVPDASPPALRATITNHNPFPVSFLDYDSAMDSLAVPLGLVELTPSGALADAEPVALDNLVQLRRLWPPKVAFVQEVPGGGGTVVSDDIVLKPANVPYGKLGDTFYVRIKGPWRAVMTVPKSEITKEFLEHIPERPKTYQGSYESDRLEITVDAALLELK</sequence>
<dbReference type="EMBL" id="ANFO01000739">
    <property type="protein sequence ID" value="KGQ06957.1"/>
    <property type="molecule type" value="Genomic_DNA"/>
</dbReference>
<evidence type="ECO:0000313" key="3">
    <source>
        <dbReference type="Proteomes" id="UP000030106"/>
    </source>
</evidence>
<accession>A0A0A2VKU6</accession>
<name>A0A0A2VKU6_BEABA</name>
<dbReference type="STRING" id="1245745.A0A0A2VKU6"/>
<keyword evidence="1" id="KW-0812">Transmembrane</keyword>
<feature type="transmembrane region" description="Helical" evidence="1">
    <location>
        <begin position="9"/>
        <end position="27"/>
    </location>
</feature>
<evidence type="ECO:0000256" key="1">
    <source>
        <dbReference type="SAM" id="Phobius"/>
    </source>
</evidence>
<proteinExistence type="predicted"/>
<comment type="caution">
    <text evidence="2">The sequence shown here is derived from an EMBL/GenBank/DDBJ whole genome shotgun (WGS) entry which is preliminary data.</text>
</comment>
<evidence type="ECO:0000313" key="2">
    <source>
        <dbReference type="EMBL" id="KGQ06957.1"/>
    </source>
</evidence>
<reference evidence="2 3" key="1">
    <citation type="submission" date="2012-10" db="EMBL/GenBank/DDBJ databases">
        <title>Genome sequencing and analysis of entomopathogenic fungi Beauveria bassiana D1-5.</title>
        <authorList>
            <person name="Li Q."/>
            <person name="Wang L."/>
            <person name="Zhang Z."/>
            <person name="Wang Q."/>
            <person name="Ren J."/>
            <person name="Wang M."/>
            <person name="Xu W."/>
            <person name="Wang J."/>
            <person name="Lu Y."/>
            <person name="Du Q."/>
            <person name="Sun Z."/>
        </authorList>
    </citation>
    <scope>NUCLEOTIDE SEQUENCE [LARGE SCALE GENOMIC DNA]</scope>
    <source>
        <strain evidence="2 3">D1-5</strain>
    </source>
</reference>
<dbReference type="Proteomes" id="UP000030106">
    <property type="component" value="Unassembled WGS sequence"/>
</dbReference>
<dbReference type="OrthoDB" id="4664297at2759"/>
<dbReference type="AlphaFoldDB" id="A0A0A2VKU6"/>
<gene>
    <name evidence="2" type="ORF">BBAD15_g7745</name>
</gene>
<keyword evidence="1" id="KW-0472">Membrane</keyword>
<dbReference type="eggNOG" id="ENOG502SU1E">
    <property type="taxonomic scope" value="Eukaryota"/>
</dbReference>
<organism evidence="2 3">
    <name type="scientific">Beauveria bassiana D1-5</name>
    <dbReference type="NCBI Taxonomy" id="1245745"/>
    <lineage>
        <taxon>Eukaryota</taxon>
        <taxon>Fungi</taxon>
        <taxon>Dikarya</taxon>
        <taxon>Ascomycota</taxon>
        <taxon>Pezizomycotina</taxon>
        <taxon>Sordariomycetes</taxon>
        <taxon>Hypocreomycetidae</taxon>
        <taxon>Hypocreales</taxon>
        <taxon>Cordycipitaceae</taxon>
        <taxon>Beauveria</taxon>
    </lineage>
</organism>
<keyword evidence="1" id="KW-1133">Transmembrane helix</keyword>
<protein>
    <submittedName>
        <fullName evidence="2">Uncharacterized protein</fullName>
    </submittedName>
</protein>
<dbReference type="HOGENOM" id="CLU_095070_2_1_1"/>